<gene>
    <name evidence="1" type="ORF">BECKLPF1236B_GA0070989_10537</name>
</gene>
<dbReference type="EMBL" id="CAADFK010000053">
    <property type="protein sequence ID" value="VFK13871.1"/>
    <property type="molecule type" value="Genomic_DNA"/>
</dbReference>
<name>A0A450WA98_9GAMM</name>
<protein>
    <submittedName>
        <fullName evidence="1">Uncharacterized protein</fullName>
    </submittedName>
</protein>
<proteinExistence type="predicted"/>
<organism evidence="1">
    <name type="scientific">Candidatus Kentrum sp. LPFa</name>
    <dbReference type="NCBI Taxonomy" id="2126335"/>
    <lineage>
        <taxon>Bacteria</taxon>
        <taxon>Pseudomonadati</taxon>
        <taxon>Pseudomonadota</taxon>
        <taxon>Gammaproteobacteria</taxon>
        <taxon>Candidatus Kentrum</taxon>
    </lineage>
</organism>
<reference evidence="1" key="1">
    <citation type="submission" date="2019-02" db="EMBL/GenBank/DDBJ databases">
        <authorList>
            <person name="Gruber-Vodicka R. H."/>
            <person name="Seah K. B. B."/>
        </authorList>
    </citation>
    <scope>NUCLEOTIDE SEQUENCE</scope>
    <source>
        <strain evidence="1">BECK_S313</strain>
    </source>
</reference>
<evidence type="ECO:0000313" key="1">
    <source>
        <dbReference type="EMBL" id="VFK13871.1"/>
    </source>
</evidence>
<dbReference type="AlphaFoldDB" id="A0A450WA98"/>
<sequence>MRGEARLDNLPRQVAGTDSITRYSGYPVTFEALIGQIDQPIFEDAVAGVERPLDGAVVSQGTVGHLDNQQNIGGRGMIAPVKVVARTGDNDVRLGLGKVTEPNRILRRDDHAITQFRVEESGKPFDAAAVFATNGRHIDDLSFD</sequence>
<accession>A0A450WA98</accession>